<name>A0ABM9TM12_9GAMM</name>
<keyword evidence="2" id="KW-1185">Reference proteome</keyword>
<dbReference type="Proteomes" id="UP000047420">
    <property type="component" value="Unassembled WGS sequence"/>
</dbReference>
<proteinExistence type="predicted"/>
<gene>
    <name evidence="1" type="ORF">ERS008478_04176</name>
</gene>
<comment type="caution">
    <text evidence="1">The sequence shown here is derived from an EMBL/GenBank/DDBJ whole genome shotgun (WGS) entry which is preliminary data.</text>
</comment>
<accession>A0ABM9TM12</accession>
<evidence type="ECO:0000313" key="1">
    <source>
        <dbReference type="EMBL" id="CRG52500.1"/>
    </source>
</evidence>
<organism evidence="1 2">
    <name type="scientific">Yersinia wautersii</name>
    <dbReference type="NCBI Taxonomy" id="1341643"/>
    <lineage>
        <taxon>Bacteria</taxon>
        <taxon>Pseudomonadati</taxon>
        <taxon>Pseudomonadota</taxon>
        <taxon>Gammaproteobacteria</taxon>
        <taxon>Enterobacterales</taxon>
        <taxon>Yersiniaceae</taxon>
        <taxon>Yersinia</taxon>
    </lineage>
</organism>
<evidence type="ECO:0000313" key="2">
    <source>
        <dbReference type="Proteomes" id="UP000047420"/>
    </source>
</evidence>
<sequence length="69" mass="7553">MGAGTSGEFAYLHREGGSKYNILILPIENHNEQEAIADPLHLGFADYVLCINPGEGLENGRKIDEIVKL</sequence>
<reference evidence="1 2" key="1">
    <citation type="submission" date="2015-03" db="EMBL/GenBank/DDBJ databases">
        <authorList>
            <consortium name="Pathogen Informatics"/>
            <person name="Murphy D."/>
        </authorList>
    </citation>
    <scope>NUCLEOTIDE SEQUENCE [LARGE SCALE GENOMIC DNA]</scope>
    <source>
        <strain evidence="1 2">WP-931201</strain>
    </source>
</reference>
<dbReference type="RefSeq" id="WP_033847986.1">
    <property type="nucleotide sequence ID" value="NZ_CBLI010000113.1"/>
</dbReference>
<dbReference type="EMBL" id="CVMG01000052">
    <property type="protein sequence ID" value="CRG52500.1"/>
    <property type="molecule type" value="Genomic_DNA"/>
</dbReference>
<protein>
    <submittedName>
        <fullName evidence="1">Uncharacterized protein</fullName>
    </submittedName>
</protein>